<dbReference type="Pfam" id="PF20463">
    <property type="entry name" value="PDH_C"/>
    <property type="match status" value="1"/>
</dbReference>
<sequence>MEQKTYGLIGLGLIGGSLAKALKRSQPDCRILAYTRSSDTLKAALSQGIIDDICASPGDSKFQECGYVFLCAPVSTNIRALEQLKDSVSSSCVLTDVGSVKTEIHEAASRMGLDGRFIGGHPMTGSEKSGLANSQAHLFENSYYVITPTAGTDPARVQEYKELVSSLGALPVVIDYRQHDFITAAVSHLPHVIAASLVNTVHDLDSKDEYMKLLAAGGFKDITRIASSSPEMWEQICLENAGNISQIMDTFIQLLEQSRAAMLQGRGPEIYKAFERSRDYRDSFSSSPLGSIKKTYRIYCDIVDESGAIATIATVLAVNNISIKNIGIVHNREFEEGALRIEFYEEAPSLKAAEVLKQHRYKVWIR</sequence>
<accession>A0A9D1ADA3</accession>
<keyword evidence="6" id="KW-0560">Oxidoreductase</keyword>
<dbReference type="InterPro" id="IPR050812">
    <property type="entry name" value="Preph/Arog_dehydrog"/>
</dbReference>
<dbReference type="Gene3D" id="3.40.50.720">
    <property type="entry name" value="NAD(P)-binding Rossmann-like Domain"/>
    <property type="match status" value="1"/>
</dbReference>
<name>A0A9D1ADA3_9FIRM</name>
<dbReference type="PANTHER" id="PTHR21363">
    <property type="entry name" value="PREPHENATE DEHYDROGENASE"/>
    <property type="match status" value="1"/>
</dbReference>
<dbReference type="PANTHER" id="PTHR21363:SF0">
    <property type="entry name" value="PREPHENATE DEHYDROGENASE [NADP(+)]"/>
    <property type="match status" value="1"/>
</dbReference>
<dbReference type="Proteomes" id="UP000886757">
    <property type="component" value="Unassembled WGS sequence"/>
</dbReference>
<organism evidence="12 13">
    <name type="scientific">Candidatus Choladousia intestinavium</name>
    <dbReference type="NCBI Taxonomy" id="2840727"/>
    <lineage>
        <taxon>Bacteria</taxon>
        <taxon>Bacillati</taxon>
        <taxon>Bacillota</taxon>
        <taxon>Clostridia</taxon>
        <taxon>Lachnospirales</taxon>
        <taxon>Lachnospiraceae</taxon>
        <taxon>Lachnospiraceae incertae sedis</taxon>
        <taxon>Candidatus Choladousia</taxon>
    </lineage>
</organism>
<feature type="domain" description="Prephenate/arogenate dehydrogenase" evidence="10">
    <location>
        <begin position="4"/>
        <end position="292"/>
    </location>
</feature>
<dbReference type="InterPro" id="IPR046825">
    <property type="entry name" value="PDH_C"/>
</dbReference>
<dbReference type="Gene3D" id="1.10.3660.10">
    <property type="entry name" value="6-phosphogluconate dehydrogenase C-terminal like domain"/>
    <property type="match status" value="1"/>
</dbReference>
<evidence type="ECO:0000256" key="3">
    <source>
        <dbReference type="ARBA" id="ARBA00012068"/>
    </source>
</evidence>
<dbReference type="AlphaFoldDB" id="A0A9D1ADA3"/>
<comment type="catalytic activity">
    <reaction evidence="9">
        <text>prephenate + NAD(+) = 3-(4-hydroxyphenyl)pyruvate + CO2 + NADH</text>
        <dbReference type="Rhea" id="RHEA:13869"/>
        <dbReference type="ChEBI" id="CHEBI:16526"/>
        <dbReference type="ChEBI" id="CHEBI:29934"/>
        <dbReference type="ChEBI" id="CHEBI:36242"/>
        <dbReference type="ChEBI" id="CHEBI:57540"/>
        <dbReference type="ChEBI" id="CHEBI:57945"/>
        <dbReference type="EC" id="1.3.1.12"/>
    </reaction>
</comment>
<dbReference type="GO" id="GO:0008977">
    <property type="term" value="F:prephenate dehydrogenase (NAD+) activity"/>
    <property type="evidence" value="ECO:0007669"/>
    <property type="project" value="UniProtKB-EC"/>
</dbReference>
<dbReference type="PROSITE" id="PS51176">
    <property type="entry name" value="PDH_ADH"/>
    <property type="match status" value="1"/>
</dbReference>
<dbReference type="InterPro" id="IPR003099">
    <property type="entry name" value="Prephen_DH"/>
</dbReference>
<evidence type="ECO:0000256" key="4">
    <source>
        <dbReference type="ARBA" id="ARBA00016891"/>
    </source>
</evidence>
<keyword evidence="5" id="KW-0827">Tyrosine biosynthesis</keyword>
<dbReference type="InterPro" id="IPR036291">
    <property type="entry name" value="NAD(P)-bd_dom_sf"/>
</dbReference>
<dbReference type="InterPro" id="IPR002912">
    <property type="entry name" value="ACT_dom"/>
</dbReference>
<dbReference type="EMBL" id="DVGK01000105">
    <property type="protein sequence ID" value="HIR14031.1"/>
    <property type="molecule type" value="Genomic_DNA"/>
</dbReference>
<dbReference type="SUPFAM" id="SSF55021">
    <property type="entry name" value="ACT-like"/>
    <property type="match status" value="1"/>
</dbReference>
<reference evidence="12" key="1">
    <citation type="submission" date="2020-10" db="EMBL/GenBank/DDBJ databases">
        <authorList>
            <person name="Gilroy R."/>
        </authorList>
    </citation>
    <scope>NUCLEOTIDE SEQUENCE</scope>
    <source>
        <strain evidence="12">ChiSjej4B22-8148</strain>
    </source>
</reference>
<dbReference type="GO" id="GO:0070403">
    <property type="term" value="F:NAD+ binding"/>
    <property type="evidence" value="ECO:0007669"/>
    <property type="project" value="InterPro"/>
</dbReference>
<keyword evidence="8" id="KW-0028">Amino-acid biosynthesis</keyword>
<keyword evidence="8" id="KW-0057">Aromatic amino acid biosynthesis</keyword>
<feature type="domain" description="ACT" evidence="11">
    <location>
        <begin position="297"/>
        <end position="366"/>
    </location>
</feature>
<reference evidence="12" key="2">
    <citation type="journal article" date="2021" name="PeerJ">
        <title>Extensive microbial diversity within the chicken gut microbiome revealed by metagenomics and culture.</title>
        <authorList>
            <person name="Gilroy R."/>
            <person name="Ravi A."/>
            <person name="Getino M."/>
            <person name="Pursley I."/>
            <person name="Horton D.L."/>
            <person name="Alikhan N.F."/>
            <person name="Baker D."/>
            <person name="Gharbi K."/>
            <person name="Hall N."/>
            <person name="Watson M."/>
            <person name="Adriaenssens E.M."/>
            <person name="Foster-Nyarko E."/>
            <person name="Jarju S."/>
            <person name="Secka A."/>
            <person name="Antonio M."/>
            <person name="Oren A."/>
            <person name="Chaudhuri R.R."/>
            <person name="La Ragione R."/>
            <person name="Hildebrand F."/>
            <person name="Pallen M.J."/>
        </authorList>
    </citation>
    <scope>NUCLEOTIDE SEQUENCE</scope>
    <source>
        <strain evidence="12">ChiSjej4B22-8148</strain>
    </source>
</reference>
<evidence type="ECO:0000256" key="9">
    <source>
        <dbReference type="ARBA" id="ARBA00049260"/>
    </source>
</evidence>
<evidence type="ECO:0000259" key="11">
    <source>
        <dbReference type="PROSITE" id="PS51671"/>
    </source>
</evidence>
<evidence type="ECO:0000313" key="12">
    <source>
        <dbReference type="EMBL" id="HIR14031.1"/>
    </source>
</evidence>
<dbReference type="InterPro" id="IPR008927">
    <property type="entry name" value="6-PGluconate_DH-like_C_sf"/>
</dbReference>
<proteinExistence type="inferred from homology"/>
<comment type="similarity">
    <text evidence="2">Belongs to the prephenate/arogenate dehydrogenase family.</text>
</comment>
<evidence type="ECO:0000256" key="1">
    <source>
        <dbReference type="ARBA" id="ARBA00005067"/>
    </source>
</evidence>
<dbReference type="Pfam" id="PF02153">
    <property type="entry name" value="PDH_N"/>
    <property type="match status" value="1"/>
</dbReference>
<dbReference type="PROSITE" id="PS51671">
    <property type="entry name" value="ACT"/>
    <property type="match status" value="1"/>
</dbReference>
<evidence type="ECO:0000259" key="10">
    <source>
        <dbReference type="PROSITE" id="PS51176"/>
    </source>
</evidence>
<gene>
    <name evidence="12" type="ORF">IAB31_08935</name>
</gene>
<dbReference type="GO" id="GO:0004665">
    <property type="term" value="F:prephenate dehydrogenase (NADP+) activity"/>
    <property type="evidence" value="ECO:0007669"/>
    <property type="project" value="InterPro"/>
</dbReference>
<dbReference type="FunFam" id="3.40.50.720:FF:000208">
    <property type="entry name" value="Prephenate dehydrogenase"/>
    <property type="match status" value="1"/>
</dbReference>
<evidence type="ECO:0000256" key="2">
    <source>
        <dbReference type="ARBA" id="ARBA00007964"/>
    </source>
</evidence>
<evidence type="ECO:0000256" key="7">
    <source>
        <dbReference type="ARBA" id="ARBA00023027"/>
    </source>
</evidence>
<evidence type="ECO:0000256" key="8">
    <source>
        <dbReference type="ARBA" id="ARBA00023141"/>
    </source>
</evidence>
<protein>
    <recommendedName>
        <fullName evidence="4">Prephenate dehydrogenase</fullName>
        <ecNumber evidence="3">1.3.1.12</ecNumber>
    </recommendedName>
</protein>
<comment type="pathway">
    <text evidence="1">Amino-acid biosynthesis; L-tyrosine biosynthesis; (4-hydroxyphenyl)pyruvate from prephenate (NAD(+) route): step 1/1.</text>
</comment>
<dbReference type="SUPFAM" id="SSF51735">
    <property type="entry name" value="NAD(P)-binding Rossmann-fold domains"/>
    <property type="match status" value="1"/>
</dbReference>
<dbReference type="GO" id="GO:0006571">
    <property type="term" value="P:tyrosine biosynthetic process"/>
    <property type="evidence" value="ECO:0007669"/>
    <property type="project" value="UniProtKB-KW"/>
</dbReference>
<comment type="caution">
    <text evidence="12">The sequence shown here is derived from an EMBL/GenBank/DDBJ whole genome shotgun (WGS) entry which is preliminary data.</text>
</comment>
<dbReference type="InterPro" id="IPR045865">
    <property type="entry name" value="ACT-like_dom_sf"/>
</dbReference>
<dbReference type="InterPro" id="IPR046826">
    <property type="entry name" value="PDH_N"/>
</dbReference>
<evidence type="ECO:0000256" key="5">
    <source>
        <dbReference type="ARBA" id="ARBA00022498"/>
    </source>
</evidence>
<evidence type="ECO:0000256" key="6">
    <source>
        <dbReference type="ARBA" id="ARBA00023002"/>
    </source>
</evidence>
<evidence type="ECO:0000313" key="13">
    <source>
        <dbReference type="Proteomes" id="UP000886757"/>
    </source>
</evidence>
<dbReference type="EC" id="1.3.1.12" evidence="3"/>
<keyword evidence="7" id="KW-0520">NAD</keyword>
<dbReference type="SUPFAM" id="SSF48179">
    <property type="entry name" value="6-phosphogluconate dehydrogenase C-terminal domain-like"/>
    <property type="match status" value="1"/>
</dbReference>